<reference evidence="1 2" key="1">
    <citation type="journal article" date="2022" name="Genome Biol. Evol.">
        <title>The Spruce Budworm Genome: Reconstructing the Evolutionary History of Antifreeze Proteins.</title>
        <authorList>
            <person name="Beliveau C."/>
            <person name="Gagne P."/>
            <person name="Picq S."/>
            <person name="Vernygora O."/>
            <person name="Keeling C.I."/>
            <person name="Pinkney K."/>
            <person name="Doucet D."/>
            <person name="Wen F."/>
            <person name="Johnston J.S."/>
            <person name="Maaroufi H."/>
            <person name="Boyle B."/>
            <person name="Laroche J."/>
            <person name="Dewar K."/>
            <person name="Juretic N."/>
            <person name="Blackburn G."/>
            <person name="Nisole A."/>
            <person name="Brunet B."/>
            <person name="Brandao M."/>
            <person name="Lumley L."/>
            <person name="Duan J."/>
            <person name="Quan G."/>
            <person name="Lucarotti C.J."/>
            <person name="Roe A.D."/>
            <person name="Sperling F.A.H."/>
            <person name="Levesque R.C."/>
            <person name="Cusson M."/>
        </authorList>
    </citation>
    <scope>NUCLEOTIDE SEQUENCE [LARGE SCALE GENOMIC DNA]</scope>
    <source>
        <strain evidence="1">Glfc:IPQL:Cfum</strain>
    </source>
</reference>
<proteinExistence type="predicted"/>
<evidence type="ECO:0000313" key="2">
    <source>
        <dbReference type="Proteomes" id="UP001064048"/>
    </source>
</evidence>
<accession>A0ACC0KN33</accession>
<gene>
    <name evidence="1" type="ORF">MSG28_011945</name>
</gene>
<dbReference type="Proteomes" id="UP001064048">
    <property type="component" value="Chromosome 20"/>
</dbReference>
<evidence type="ECO:0000313" key="1">
    <source>
        <dbReference type="EMBL" id="KAI8437710.1"/>
    </source>
</evidence>
<organism evidence="1 2">
    <name type="scientific">Choristoneura fumiferana</name>
    <name type="common">Spruce budworm moth</name>
    <name type="synonym">Archips fumiferana</name>
    <dbReference type="NCBI Taxonomy" id="7141"/>
    <lineage>
        <taxon>Eukaryota</taxon>
        <taxon>Metazoa</taxon>
        <taxon>Ecdysozoa</taxon>
        <taxon>Arthropoda</taxon>
        <taxon>Hexapoda</taxon>
        <taxon>Insecta</taxon>
        <taxon>Pterygota</taxon>
        <taxon>Neoptera</taxon>
        <taxon>Endopterygota</taxon>
        <taxon>Lepidoptera</taxon>
        <taxon>Glossata</taxon>
        <taxon>Ditrysia</taxon>
        <taxon>Tortricoidea</taxon>
        <taxon>Tortricidae</taxon>
        <taxon>Tortricinae</taxon>
        <taxon>Choristoneura</taxon>
    </lineage>
</organism>
<name>A0ACC0KN33_CHOFU</name>
<dbReference type="EMBL" id="CM046120">
    <property type="protein sequence ID" value="KAI8437710.1"/>
    <property type="molecule type" value="Genomic_DNA"/>
</dbReference>
<sequence>MVCSESLPEKAEETAEEAPKRPGRRSSSRNPALEFRHVYPEFLPDPNPKWRNSLREKLERADMLKRRNQIDIPEFYVGSILAVTIADPHAQGKINRFVGICIERKGCGLRAEFILRNVIDHQGIEVRYELYDPTIQRIQVLRLEKRLDDKLYYLRDALPEYSTFPVDMDPEILPEGTPVPLNPVQVKLKPRPWLERWERQELKGVSNIEEHLKEKDRVRRELRKTPWEKYDLMKQYRKTIPEEDQNEIWGEIIQKTEENNRPLCLAFVDYEKAFDSIETWAVLQSLQRCHIDYRYIEVLKSLYSSATMSIRLQNESTQPIQLQRGVRQGDVISPKLFTNALEDVFKLLDWNRFGININGEYITHLRFADDIVIMAKSLEELNTMLSDLRFAVKFYDSGSGSDEVAVRRGCRTRRAAAGSSSSGTASGTVSSTGTVRRRRCGVSARERNLRRLESNERERMRMHSLNRAFEDLRRVIPHVKKDNRSLSKIETLTLAKNYVKALTNAICSMRGEVPRYQFNGDDENVEPAFVLSREEQNNNEPSDPEPEETSSVRTCL</sequence>
<keyword evidence="2" id="KW-1185">Reference proteome</keyword>
<comment type="caution">
    <text evidence="1">The sequence shown here is derived from an EMBL/GenBank/DDBJ whole genome shotgun (WGS) entry which is preliminary data.</text>
</comment>
<protein>
    <submittedName>
        <fullName evidence="1">Uncharacterized protein</fullName>
    </submittedName>
</protein>